<dbReference type="InterPro" id="IPR017552">
    <property type="entry name" value="PHI/rmpB"/>
</dbReference>
<dbReference type="Proteomes" id="UP000306241">
    <property type="component" value="Chromosome"/>
</dbReference>
<dbReference type="RefSeq" id="WP_003084772.1">
    <property type="nucleotide sequence ID" value="NZ_CP070236.1"/>
</dbReference>
<dbReference type="GO" id="GO:0043800">
    <property type="term" value="F:6-phospho-3-hexuloisomerase activity"/>
    <property type="evidence" value="ECO:0007669"/>
    <property type="project" value="UniProtKB-EC"/>
</dbReference>
<dbReference type="PROSITE" id="PS51464">
    <property type="entry name" value="SIS"/>
    <property type="match status" value="1"/>
</dbReference>
<proteinExistence type="inferred from homology"/>
<dbReference type="Gene3D" id="3.40.50.10490">
    <property type="entry name" value="Glucose-6-phosphate isomerase like protein, domain 1"/>
    <property type="match status" value="1"/>
</dbReference>
<evidence type="ECO:0000256" key="1">
    <source>
        <dbReference type="ARBA" id="ARBA00009235"/>
    </source>
</evidence>
<dbReference type="PANTHER" id="PTHR43443">
    <property type="entry name" value="3-HEXULOSE-6-PHOSPHATE ISOMERASE"/>
    <property type="match status" value="1"/>
</dbReference>
<evidence type="ECO:0000256" key="2">
    <source>
        <dbReference type="SAM" id="Coils"/>
    </source>
</evidence>
<name>A0A4V6Z7C3_STRPO</name>
<keyword evidence="2" id="KW-0175">Coiled coil</keyword>
<keyword evidence="4" id="KW-0413">Isomerase</keyword>
<dbReference type="SUPFAM" id="SSF53697">
    <property type="entry name" value="SIS domain"/>
    <property type="match status" value="1"/>
</dbReference>
<dbReference type="GO" id="GO:0097367">
    <property type="term" value="F:carbohydrate derivative binding"/>
    <property type="evidence" value="ECO:0007669"/>
    <property type="project" value="InterPro"/>
</dbReference>
<protein>
    <submittedName>
        <fullName evidence="4">6-phospho 3-hexuloisomerase</fullName>
        <ecNumber evidence="4">5.3.1.27</ecNumber>
    </submittedName>
</protein>
<feature type="domain" description="SIS" evidence="3">
    <location>
        <begin position="29"/>
        <end position="171"/>
    </location>
</feature>
<accession>A0A4V6Z7C3</accession>
<dbReference type="Pfam" id="PF01380">
    <property type="entry name" value="SIS"/>
    <property type="match status" value="1"/>
</dbReference>
<evidence type="ECO:0000259" key="3">
    <source>
        <dbReference type="PROSITE" id="PS51464"/>
    </source>
</evidence>
<dbReference type="NCBIfam" id="TIGR03127">
    <property type="entry name" value="RuMP_HxlB"/>
    <property type="match status" value="1"/>
</dbReference>
<dbReference type="PANTHER" id="PTHR43443:SF1">
    <property type="entry name" value="3-HEXULOSE-6-PHOSPHATE ISOMERASE"/>
    <property type="match status" value="1"/>
</dbReference>
<organism evidence="4 5">
    <name type="scientific">Streptococcus porcinus</name>
    <dbReference type="NCBI Taxonomy" id="1340"/>
    <lineage>
        <taxon>Bacteria</taxon>
        <taxon>Bacillati</taxon>
        <taxon>Bacillota</taxon>
        <taxon>Bacilli</taxon>
        <taxon>Lactobacillales</taxon>
        <taxon>Streptococcaceae</taxon>
        <taxon>Streptococcus</taxon>
    </lineage>
</organism>
<reference evidence="4 5" key="1">
    <citation type="submission" date="2019-05" db="EMBL/GenBank/DDBJ databases">
        <authorList>
            <consortium name="Pathogen Informatics"/>
        </authorList>
    </citation>
    <scope>NUCLEOTIDE SEQUENCE [LARGE SCALE GENOMIC DNA]</scope>
    <source>
        <strain evidence="4 5">NCTC10924</strain>
    </source>
</reference>
<comment type="similarity">
    <text evidence="1">Belongs to the SIS family. PHI subfamily.</text>
</comment>
<dbReference type="InterPro" id="IPR046348">
    <property type="entry name" value="SIS_dom_sf"/>
</dbReference>
<feature type="coiled-coil region" evidence="2">
    <location>
        <begin position="4"/>
        <end position="31"/>
    </location>
</feature>
<dbReference type="OrthoDB" id="9797832at2"/>
<dbReference type="InterPro" id="IPR001347">
    <property type="entry name" value="SIS_dom"/>
</dbReference>
<dbReference type="EC" id="5.3.1.27" evidence="4"/>
<dbReference type="GO" id="GO:1901135">
    <property type="term" value="P:carbohydrate derivative metabolic process"/>
    <property type="evidence" value="ECO:0007669"/>
    <property type="project" value="InterPro"/>
</dbReference>
<dbReference type="AlphaFoldDB" id="A0A4V6Z7C3"/>
<dbReference type="EMBL" id="LR594052">
    <property type="protein sequence ID" value="VTT41609.1"/>
    <property type="molecule type" value="Genomic_DNA"/>
</dbReference>
<dbReference type="CDD" id="cd05005">
    <property type="entry name" value="SIS_PHI"/>
    <property type="match status" value="1"/>
</dbReference>
<gene>
    <name evidence="4" type="primary">hxlB</name>
    <name evidence="4" type="ORF">NCTC10924_00238</name>
</gene>
<evidence type="ECO:0000313" key="5">
    <source>
        <dbReference type="Proteomes" id="UP000306241"/>
    </source>
</evidence>
<sequence length="184" mass="19773">MSLTNNIQQILKELEENSKKLSDNQASLVLKNILKAKHIFLAGAGRSGLAVKGFANRLLHLGFDVSIVGEISSPHSHEGDMVIICSGSGETPSLKGLAEKAKKGGLSISLITMAENSSIGNLADSKIILPGRIKTDSEGEQSIQPMGSAFEQMAFILFDALVLDLMTELQETSETMFARHADFE</sequence>
<evidence type="ECO:0000313" key="4">
    <source>
        <dbReference type="EMBL" id="VTT41609.1"/>
    </source>
</evidence>